<evidence type="ECO:0000259" key="2">
    <source>
        <dbReference type="SMART" id="SM00481"/>
    </source>
</evidence>
<gene>
    <name evidence="3" type="ORF">NFG57_16740</name>
</gene>
<dbReference type="EMBL" id="CP098828">
    <property type="protein sequence ID" value="XBO74450.1"/>
    <property type="molecule type" value="Genomic_DNA"/>
</dbReference>
<organism evidence="3">
    <name type="scientific">Halomonas sp. H10-59</name>
    <dbReference type="NCBI Taxonomy" id="2950874"/>
    <lineage>
        <taxon>Bacteria</taxon>
        <taxon>Pseudomonadati</taxon>
        <taxon>Pseudomonadota</taxon>
        <taxon>Gammaproteobacteria</taxon>
        <taxon>Oceanospirillales</taxon>
        <taxon>Halomonadaceae</taxon>
        <taxon>Halomonas</taxon>
    </lineage>
</organism>
<dbReference type="GO" id="GO:0035312">
    <property type="term" value="F:5'-3' DNA exonuclease activity"/>
    <property type="evidence" value="ECO:0007669"/>
    <property type="project" value="TreeGrafter"/>
</dbReference>
<dbReference type="PANTHER" id="PTHR42924:SF3">
    <property type="entry name" value="POLYMERASE_HISTIDINOL PHOSPHATASE N-TERMINAL DOMAIN-CONTAINING PROTEIN"/>
    <property type="match status" value="1"/>
</dbReference>
<dbReference type="PANTHER" id="PTHR42924">
    <property type="entry name" value="EXONUCLEASE"/>
    <property type="match status" value="1"/>
</dbReference>
<evidence type="ECO:0000313" key="3">
    <source>
        <dbReference type="EMBL" id="XBO74450.1"/>
    </source>
</evidence>
<protein>
    <submittedName>
        <fullName evidence="3">PHP domain-containing protein</fullName>
    </submittedName>
</protein>
<dbReference type="InterPro" id="IPR004013">
    <property type="entry name" value="PHP_dom"/>
</dbReference>
<dbReference type="SMART" id="SM00481">
    <property type="entry name" value="POLIIIAc"/>
    <property type="match status" value="1"/>
</dbReference>
<accession>A0AAU7KRX5</accession>
<reference evidence="3" key="1">
    <citation type="submission" date="2022-06" db="EMBL/GenBank/DDBJ databases">
        <title>A novel DMS-producing enzyme.</title>
        <authorList>
            <person name="Zhang Y."/>
        </authorList>
    </citation>
    <scope>NUCLEOTIDE SEQUENCE</scope>
    <source>
        <strain evidence="3">H10-59</strain>
    </source>
</reference>
<dbReference type="InterPro" id="IPR003141">
    <property type="entry name" value="Pol/His_phosphatase_N"/>
</dbReference>
<sequence length="345" mass="36511">MPALPESFEGTALAIDLHMHSTASDGALAPSELVTLCHAKGLSHIALTDHDSLEGVAEADLCARELGLSVLPASELSCQWRGLNIHVVGLLPSGPGAMLEAGLAEQAIAREKRAETIARRLERIGLSDGLAKARAWAGSDRPLNRPDFAHVMVAEGLVADLSGAFSKYLGNGKIGDVKSHWPYLSEVVEWILDSGGVAVLAHPLRYKLTRRKRGLLLDEFCRAGGQAAELVSGFQNPDVTRDLARQLMERDLYGSLGSDFHFPGGHLAPGSMSPIPRTAVAPVWAHPRLAAWFASAASTDVAGPGAINASVDDDTPRALGPEDQSPEGESPEDQSPEDKNAAHSV</sequence>
<feature type="compositionally biased region" description="Basic and acidic residues" evidence="1">
    <location>
        <begin position="336"/>
        <end position="345"/>
    </location>
</feature>
<name>A0AAU7KRX5_9GAMM</name>
<dbReference type="Pfam" id="PF02811">
    <property type="entry name" value="PHP"/>
    <property type="match status" value="1"/>
</dbReference>
<feature type="domain" description="Polymerase/histidinol phosphatase N-terminal" evidence="2">
    <location>
        <begin position="15"/>
        <end position="80"/>
    </location>
</feature>
<proteinExistence type="predicted"/>
<feature type="compositionally biased region" description="Acidic residues" evidence="1">
    <location>
        <begin position="324"/>
        <end position="335"/>
    </location>
</feature>
<dbReference type="Gene3D" id="3.20.20.140">
    <property type="entry name" value="Metal-dependent hydrolases"/>
    <property type="match status" value="1"/>
</dbReference>
<dbReference type="AlphaFoldDB" id="A0AAU7KRX5"/>
<dbReference type="RefSeq" id="WP_348814813.1">
    <property type="nucleotide sequence ID" value="NZ_CP098828.1"/>
</dbReference>
<feature type="region of interest" description="Disordered" evidence="1">
    <location>
        <begin position="304"/>
        <end position="345"/>
    </location>
</feature>
<dbReference type="InterPro" id="IPR052018">
    <property type="entry name" value="PHP_domain"/>
</dbReference>
<dbReference type="SUPFAM" id="SSF89550">
    <property type="entry name" value="PHP domain-like"/>
    <property type="match status" value="1"/>
</dbReference>
<dbReference type="GO" id="GO:0004534">
    <property type="term" value="F:5'-3' RNA exonuclease activity"/>
    <property type="evidence" value="ECO:0007669"/>
    <property type="project" value="TreeGrafter"/>
</dbReference>
<dbReference type="Gene3D" id="1.10.150.650">
    <property type="match status" value="1"/>
</dbReference>
<dbReference type="InterPro" id="IPR016195">
    <property type="entry name" value="Pol/histidinol_Pase-like"/>
</dbReference>
<dbReference type="CDD" id="cd07438">
    <property type="entry name" value="PHP_HisPPase_AMP"/>
    <property type="match status" value="1"/>
</dbReference>
<evidence type="ECO:0000256" key="1">
    <source>
        <dbReference type="SAM" id="MobiDB-lite"/>
    </source>
</evidence>